<evidence type="ECO:0000313" key="3">
    <source>
        <dbReference type="Proteomes" id="UP000659047"/>
    </source>
</evidence>
<gene>
    <name evidence="2" type="ORF">JJB97_13610</name>
</gene>
<dbReference type="PANTHER" id="PTHR34227:SF12">
    <property type="entry name" value="CHAPERONE PROTEIN YCDY"/>
    <property type="match status" value="1"/>
</dbReference>
<proteinExistence type="predicted"/>
<evidence type="ECO:0000313" key="2">
    <source>
        <dbReference type="EMBL" id="MBK4716343.1"/>
    </source>
</evidence>
<accession>A0A8K0XY55</accession>
<dbReference type="InterPro" id="IPR020945">
    <property type="entry name" value="DMSO/NO3_reduct_chaperone"/>
</dbReference>
<evidence type="ECO:0000256" key="1">
    <source>
        <dbReference type="ARBA" id="ARBA00023186"/>
    </source>
</evidence>
<keyword evidence="3" id="KW-1185">Reference proteome</keyword>
<dbReference type="InterPro" id="IPR050289">
    <property type="entry name" value="TorD/DmsD_chaperones"/>
</dbReference>
<keyword evidence="1" id="KW-0143">Chaperone</keyword>
<dbReference type="Gene3D" id="1.10.3480.10">
    <property type="entry name" value="TorD-like"/>
    <property type="match status" value="1"/>
</dbReference>
<dbReference type="PANTHER" id="PTHR34227">
    <property type="entry name" value="CHAPERONE PROTEIN YCDY"/>
    <property type="match status" value="1"/>
</dbReference>
<comment type="caution">
    <text evidence="2">The sequence shown here is derived from an EMBL/GenBank/DDBJ whole genome shotgun (WGS) entry which is preliminary data.</text>
</comment>
<protein>
    <submittedName>
        <fullName evidence="2">Molecular chaperone</fullName>
    </submittedName>
</protein>
<dbReference type="PIRSF" id="PIRSF004690">
    <property type="entry name" value="DmsD"/>
    <property type="match status" value="1"/>
</dbReference>
<organism evidence="2 3">
    <name type="scientific">Tenebrionibacter intestinalis</name>
    <dbReference type="NCBI Taxonomy" id="2799638"/>
    <lineage>
        <taxon>Bacteria</taxon>
        <taxon>Pseudomonadati</taxon>
        <taxon>Pseudomonadota</taxon>
        <taxon>Gammaproteobacteria</taxon>
        <taxon>Enterobacterales</taxon>
        <taxon>Enterobacteriaceae</taxon>
        <taxon>Tenebrionibacter/Tenebrionicola group</taxon>
        <taxon>Tenebrionibacter</taxon>
    </lineage>
</organism>
<dbReference type="SUPFAM" id="SSF89155">
    <property type="entry name" value="TorD-like"/>
    <property type="match status" value="1"/>
</dbReference>
<dbReference type="EMBL" id="JAEPBH010000037">
    <property type="protein sequence ID" value="MBK4716343.1"/>
    <property type="molecule type" value="Genomic_DNA"/>
</dbReference>
<sequence length="186" mass="21120">MNEFSIICRILGSLYYRQPQDPLLEPLYALIRQGKLAQNWPLEQDDLLARLQKSCDMDELTADYNALFVGADCRVPPYRSAWVAGGEGDEVRHFLKSRGMPPGEGAADHFGALLLAASWLEDQQQEDESEALERLFAGYILPWHETFQGKVEAHAASAFWRTLAQMSREAVNAMWEELQEDADQDE</sequence>
<dbReference type="RefSeq" id="WP_238714547.1">
    <property type="nucleotide sequence ID" value="NZ_JAEPBH010000037.1"/>
</dbReference>
<name>A0A8K0XY55_9ENTR</name>
<reference evidence="2" key="1">
    <citation type="submission" date="2021-01" db="EMBL/GenBank/DDBJ databases">
        <title>Intestinitalea alba gen. nov., sp. nov., a novel genus of the family Enterobacteriaceae, isolated from the gut of the plastic-eating mealworm Tenebrio molitor L.</title>
        <authorList>
            <person name="Yang Y."/>
        </authorList>
    </citation>
    <scope>NUCLEOTIDE SEQUENCE</scope>
    <source>
        <strain evidence="2">BIT-L3</strain>
    </source>
</reference>
<dbReference type="Pfam" id="PF02613">
    <property type="entry name" value="Nitrate_red_del"/>
    <property type="match status" value="1"/>
</dbReference>
<dbReference type="AlphaFoldDB" id="A0A8K0XY55"/>
<dbReference type="Proteomes" id="UP000659047">
    <property type="component" value="Unassembled WGS sequence"/>
</dbReference>
<dbReference type="InterPro" id="IPR026269">
    <property type="entry name" value="DmsD-type"/>
</dbReference>
<dbReference type="InterPro" id="IPR036411">
    <property type="entry name" value="TorD-like_sf"/>
</dbReference>